<evidence type="ECO:0000313" key="3">
    <source>
        <dbReference type="Proteomes" id="UP001500466"/>
    </source>
</evidence>
<protein>
    <submittedName>
        <fullName evidence="2">Uncharacterized protein</fullName>
    </submittedName>
</protein>
<name>A0ABP9HMW2_9ACTN</name>
<accession>A0ABP9HMW2</accession>
<gene>
    <name evidence="2" type="ORF">GCM10023205_46280</name>
</gene>
<dbReference type="Proteomes" id="UP001500466">
    <property type="component" value="Unassembled WGS sequence"/>
</dbReference>
<keyword evidence="3" id="KW-1185">Reference proteome</keyword>
<evidence type="ECO:0000256" key="1">
    <source>
        <dbReference type="SAM" id="MobiDB-lite"/>
    </source>
</evidence>
<evidence type="ECO:0000313" key="2">
    <source>
        <dbReference type="EMBL" id="GAA4974390.1"/>
    </source>
</evidence>
<sequence>MRPTPFPHACDSPTAWRFDSPGAATGPGPQRGGAARRRYHPSMVRRAKKPRRLTVGTDTYLWSVRHAHGPVTRDAAGAFVRVGEDACRETLALRPLGRAGGLRIEFRSGPGRLVPDGWLPSGTVGTDLDALLNLHEPGTVRALLDEALADGWDPDHPRVAFVDGWTLFDGARTRRSAGAAG</sequence>
<reference evidence="3" key="1">
    <citation type="journal article" date="2019" name="Int. J. Syst. Evol. Microbiol.">
        <title>The Global Catalogue of Microorganisms (GCM) 10K type strain sequencing project: providing services to taxonomists for standard genome sequencing and annotation.</title>
        <authorList>
            <consortium name="The Broad Institute Genomics Platform"/>
            <consortium name="The Broad Institute Genome Sequencing Center for Infectious Disease"/>
            <person name="Wu L."/>
            <person name="Ma J."/>
        </authorList>
    </citation>
    <scope>NUCLEOTIDE SEQUENCE [LARGE SCALE GENOMIC DNA]</scope>
    <source>
        <strain evidence="3">JCM 17986</strain>
    </source>
</reference>
<feature type="region of interest" description="Disordered" evidence="1">
    <location>
        <begin position="1"/>
        <end position="40"/>
    </location>
</feature>
<dbReference type="EMBL" id="BAABHS010000016">
    <property type="protein sequence ID" value="GAA4974390.1"/>
    <property type="molecule type" value="Genomic_DNA"/>
</dbReference>
<comment type="caution">
    <text evidence="2">The sequence shown here is derived from an EMBL/GenBank/DDBJ whole genome shotgun (WGS) entry which is preliminary data.</text>
</comment>
<organism evidence="2 3">
    <name type="scientific">Yinghuangia aomiensis</name>
    <dbReference type="NCBI Taxonomy" id="676205"/>
    <lineage>
        <taxon>Bacteria</taxon>
        <taxon>Bacillati</taxon>
        <taxon>Actinomycetota</taxon>
        <taxon>Actinomycetes</taxon>
        <taxon>Kitasatosporales</taxon>
        <taxon>Streptomycetaceae</taxon>
        <taxon>Yinghuangia</taxon>
    </lineage>
</organism>
<proteinExistence type="predicted"/>